<gene>
    <name evidence="10" type="ORF">FEHR0123_LOCUS10952</name>
</gene>
<keyword evidence="3" id="KW-0963">Cytoplasm</keyword>
<feature type="domain" description="EF-hand" evidence="9">
    <location>
        <begin position="81"/>
        <end position="116"/>
    </location>
</feature>
<dbReference type="PANTHER" id="PTHR23048">
    <property type="entry name" value="MYOSIN LIGHT CHAIN 1, 3"/>
    <property type="match status" value="1"/>
</dbReference>
<dbReference type="Gene3D" id="1.10.238.10">
    <property type="entry name" value="EF-hand"/>
    <property type="match status" value="2"/>
</dbReference>
<dbReference type="InterPro" id="IPR018247">
    <property type="entry name" value="EF_Hand_1_Ca_BS"/>
</dbReference>
<dbReference type="Pfam" id="PF13499">
    <property type="entry name" value="EF-hand_7"/>
    <property type="match status" value="1"/>
</dbReference>
<keyword evidence="5" id="KW-0677">Repeat</keyword>
<dbReference type="InterPro" id="IPR050230">
    <property type="entry name" value="CALM/Myosin/TropC-like"/>
</dbReference>
<dbReference type="SMART" id="SM00054">
    <property type="entry name" value="EFh"/>
    <property type="match status" value="3"/>
</dbReference>
<dbReference type="SUPFAM" id="SSF47473">
    <property type="entry name" value="EF-hand"/>
    <property type="match status" value="1"/>
</dbReference>
<comment type="similarity">
    <text evidence="2">Belongs to the centrin family.</text>
</comment>
<keyword evidence="4" id="KW-0479">Metal-binding</keyword>
<evidence type="ECO:0000256" key="1">
    <source>
        <dbReference type="ARBA" id="ARBA00004245"/>
    </source>
</evidence>
<comment type="function">
    <text evidence="8">Plays a fundamental role in microtubule organizing center structure and function. Component of the infraciliary lattice (ICL) and the ciliary basal bodies.</text>
</comment>
<evidence type="ECO:0000256" key="5">
    <source>
        <dbReference type="ARBA" id="ARBA00022737"/>
    </source>
</evidence>
<dbReference type="PROSITE" id="PS00018">
    <property type="entry name" value="EF_HAND_1"/>
    <property type="match status" value="1"/>
</dbReference>
<dbReference type="EMBL" id="HBIE01036076">
    <property type="protein sequence ID" value="CAE0316019.1"/>
    <property type="molecule type" value="Transcribed_RNA"/>
</dbReference>
<dbReference type="GO" id="GO:0005509">
    <property type="term" value="F:calcium ion binding"/>
    <property type="evidence" value="ECO:0007669"/>
    <property type="project" value="InterPro"/>
</dbReference>
<organism evidence="10">
    <name type="scientific">Favella ehrenbergii</name>
    <dbReference type="NCBI Taxonomy" id="182087"/>
    <lineage>
        <taxon>Eukaryota</taxon>
        <taxon>Sar</taxon>
        <taxon>Alveolata</taxon>
        <taxon>Ciliophora</taxon>
        <taxon>Intramacronucleata</taxon>
        <taxon>Spirotrichea</taxon>
        <taxon>Choreotrichia</taxon>
        <taxon>Tintinnida</taxon>
        <taxon>Xystonellidae</taxon>
        <taxon>Favella</taxon>
    </lineage>
</organism>
<evidence type="ECO:0000256" key="6">
    <source>
        <dbReference type="ARBA" id="ARBA00022837"/>
    </source>
</evidence>
<dbReference type="GO" id="GO:0016460">
    <property type="term" value="C:myosin II complex"/>
    <property type="evidence" value="ECO:0007669"/>
    <property type="project" value="TreeGrafter"/>
</dbReference>
<name>A0A7S3MQ64_9SPIT</name>
<dbReference type="PROSITE" id="PS50222">
    <property type="entry name" value="EF_HAND_2"/>
    <property type="match status" value="3"/>
</dbReference>
<evidence type="ECO:0000256" key="7">
    <source>
        <dbReference type="ARBA" id="ARBA00023212"/>
    </source>
</evidence>
<evidence type="ECO:0000313" key="10">
    <source>
        <dbReference type="EMBL" id="CAE0316019.1"/>
    </source>
</evidence>
<dbReference type="AlphaFoldDB" id="A0A7S3MQ64"/>
<dbReference type="InterPro" id="IPR002048">
    <property type="entry name" value="EF_hand_dom"/>
</dbReference>
<reference evidence="10" key="1">
    <citation type="submission" date="2021-01" db="EMBL/GenBank/DDBJ databases">
        <authorList>
            <person name="Corre E."/>
            <person name="Pelletier E."/>
            <person name="Niang G."/>
            <person name="Scheremetjew M."/>
            <person name="Finn R."/>
            <person name="Kale V."/>
            <person name="Holt S."/>
            <person name="Cochrane G."/>
            <person name="Meng A."/>
            <person name="Brown T."/>
            <person name="Cohen L."/>
        </authorList>
    </citation>
    <scope>NUCLEOTIDE SEQUENCE</scope>
    <source>
        <strain evidence="10">Fehren 1</strain>
    </source>
</reference>
<evidence type="ECO:0000256" key="2">
    <source>
        <dbReference type="ARBA" id="ARBA00005253"/>
    </source>
</evidence>
<accession>A0A7S3MQ64</accession>
<evidence type="ECO:0000256" key="3">
    <source>
        <dbReference type="ARBA" id="ARBA00022490"/>
    </source>
</evidence>
<comment type="subcellular location">
    <subcellularLocation>
        <location evidence="1">Cytoplasm</location>
        <location evidence="1">Cytoskeleton</location>
    </subcellularLocation>
</comment>
<dbReference type="PANTHER" id="PTHR23048:SF59">
    <property type="entry name" value="EF-HAND SUPERFAMILY PROTEIN"/>
    <property type="match status" value="1"/>
</dbReference>
<sequence>MRALGFDVKKQEVLAIMHDYDRDGAGQIEYPDFLEIMTTKISDRDPVEEIVKAFKLFDEDSTGRISLRNLRRVARELGENLSDDELQAMIDEFDKDGDGEISENEFLAIMKQTSIY</sequence>
<proteinExistence type="inferred from homology"/>
<feature type="domain" description="EF-hand" evidence="9">
    <location>
        <begin position="8"/>
        <end position="43"/>
    </location>
</feature>
<dbReference type="InterPro" id="IPR011992">
    <property type="entry name" value="EF-hand-dom_pair"/>
</dbReference>
<evidence type="ECO:0000259" key="9">
    <source>
        <dbReference type="PROSITE" id="PS50222"/>
    </source>
</evidence>
<feature type="domain" description="EF-hand" evidence="9">
    <location>
        <begin position="45"/>
        <end position="80"/>
    </location>
</feature>
<dbReference type="CDD" id="cd00051">
    <property type="entry name" value="EFh"/>
    <property type="match status" value="1"/>
</dbReference>
<protein>
    <recommendedName>
        <fullName evidence="9">EF-hand domain-containing protein</fullName>
    </recommendedName>
</protein>
<dbReference type="FunFam" id="1.10.238.10:FF:000077">
    <property type="entry name" value="Centrin 1"/>
    <property type="match status" value="1"/>
</dbReference>
<evidence type="ECO:0000256" key="8">
    <source>
        <dbReference type="ARBA" id="ARBA00025692"/>
    </source>
</evidence>
<keyword evidence="6" id="KW-0106">Calcium</keyword>
<keyword evidence="7" id="KW-0206">Cytoskeleton</keyword>
<evidence type="ECO:0000256" key="4">
    <source>
        <dbReference type="ARBA" id="ARBA00022723"/>
    </source>
</evidence>